<reference evidence="19" key="1">
    <citation type="submission" date="2017-01" db="EMBL/GenBank/DDBJ databases">
        <authorList>
            <person name="Wang Y."/>
            <person name="White M."/>
            <person name="Kvist S."/>
            <person name="Moncalvo J.-M."/>
        </authorList>
    </citation>
    <scope>NUCLEOTIDE SEQUENCE [LARGE SCALE GENOMIC DNA]</scope>
    <source>
        <strain evidence="19">COL-18-3</strain>
    </source>
</reference>
<dbReference type="GO" id="GO:0046872">
    <property type="term" value="F:metal ion binding"/>
    <property type="evidence" value="ECO:0007669"/>
    <property type="project" value="InterPro"/>
</dbReference>
<evidence type="ECO:0000313" key="18">
    <source>
        <dbReference type="EMBL" id="OMH83104.1"/>
    </source>
</evidence>
<dbReference type="GO" id="GO:0005856">
    <property type="term" value="C:cytoskeleton"/>
    <property type="evidence" value="ECO:0007669"/>
    <property type="project" value="UniProtKB-SubCell"/>
</dbReference>
<evidence type="ECO:0000256" key="13">
    <source>
        <dbReference type="ARBA" id="ARBA00071668"/>
    </source>
</evidence>
<dbReference type="GO" id="GO:0052843">
    <property type="term" value="F:inositol-1-diphosphate-2,3,4,5,6-pentakisphosphate diphosphatase activity"/>
    <property type="evidence" value="ECO:0007669"/>
    <property type="project" value="UniProtKB-ARBA"/>
</dbReference>
<dbReference type="FunFam" id="3.40.50.11950:FF:000002">
    <property type="entry name" value="Inositol hexakisphosphate and diphosphoinositol-pentakisphosphate kinase"/>
    <property type="match status" value="1"/>
</dbReference>
<comment type="caution">
    <text evidence="18">The sequence shown here is derived from an EMBL/GenBank/DDBJ whole genome shotgun (WGS) entry which is preliminary data.</text>
</comment>
<gene>
    <name evidence="18" type="ORF">AX774_g3384</name>
</gene>
<evidence type="ECO:0000256" key="8">
    <source>
        <dbReference type="ARBA" id="ARBA00022777"/>
    </source>
</evidence>
<evidence type="ECO:0000313" key="19">
    <source>
        <dbReference type="Proteomes" id="UP000188320"/>
    </source>
</evidence>
<evidence type="ECO:0000256" key="3">
    <source>
        <dbReference type="ARBA" id="ARBA00012893"/>
    </source>
</evidence>
<evidence type="ECO:0000256" key="1">
    <source>
        <dbReference type="ARBA" id="ARBA00004245"/>
    </source>
</evidence>
<dbReference type="Proteomes" id="UP000188320">
    <property type="component" value="Unassembled WGS sequence"/>
</dbReference>
<feature type="region of interest" description="Disordered" evidence="16">
    <location>
        <begin position="732"/>
        <end position="787"/>
    </location>
</feature>
<keyword evidence="10" id="KW-0206">Cytoskeleton</keyword>
<keyword evidence="5" id="KW-0597">Phosphoprotein</keyword>
<comment type="catalytic activity">
    <reaction evidence="11">
        <text>5-diphospho-1D-myo-inositol 1,2,3,4,6-pentakisphosphate + ATP + H(+) = 1,5-bis(diphospho)-1D-myo-inositol 2,3,4,6-tetrakisphosphate + ADP</text>
        <dbReference type="Rhea" id="RHEA:10276"/>
        <dbReference type="ChEBI" id="CHEBI:15378"/>
        <dbReference type="ChEBI" id="CHEBI:30616"/>
        <dbReference type="ChEBI" id="CHEBI:58628"/>
        <dbReference type="ChEBI" id="CHEBI:77983"/>
        <dbReference type="ChEBI" id="CHEBI:456216"/>
        <dbReference type="EC" id="2.7.4.24"/>
    </reaction>
    <physiologicalReaction direction="left-to-right" evidence="11">
        <dbReference type="Rhea" id="RHEA:10277"/>
    </physiologicalReaction>
</comment>
<dbReference type="SUPFAM" id="SSF53254">
    <property type="entry name" value="Phosphoglycerate mutase-like"/>
    <property type="match status" value="1"/>
</dbReference>
<protein>
    <recommendedName>
        <fullName evidence="13 15">Inositol hexakisphosphate and diphosphoinositol-pentakisphosphate kinase</fullName>
        <ecNumber evidence="3 15">2.7.4.24</ecNumber>
    </recommendedName>
</protein>
<dbReference type="EC" id="2.7.4.24" evidence="3 15"/>
<accession>A0A1R1PQ64</accession>
<dbReference type="EMBL" id="LSSK01000513">
    <property type="protein sequence ID" value="OMH83104.1"/>
    <property type="molecule type" value="Genomic_DNA"/>
</dbReference>
<dbReference type="PROSITE" id="PS50975">
    <property type="entry name" value="ATP_GRASP"/>
    <property type="match status" value="1"/>
</dbReference>
<dbReference type="GO" id="GO:0005829">
    <property type="term" value="C:cytosol"/>
    <property type="evidence" value="ECO:0007669"/>
    <property type="project" value="TreeGrafter"/>
</dbReference>
<organism evidence="18 19">
    <name type="scientific">Zancudomyces culisetae</name>
    <name type="common">Gut fungus</name>
    <name type="synonym">Smittium culisetae</name>
    <dbReference type="NCBI Taxonomy" id="1213189"/>
    <lineage>
        <taxon>Eukaryota</taxon>
        <taxon>Fungi</taxon>
        <taxon>Fungi incertae sedis</taxon>
        <taxon>Zoopagomycota</taxon>
        <taxon>Kickxellomycotina</taxon>
        <taxon>Harpellomycetes</taxon>
        <taxon>Harpellales</taxon>
        <taxon>Legeriomycetaceae</taxon>
        <taxon>Zancudomyces</taxon>
    </lineage>
</organism>
<keyword evidence="6 15" id="KW-0808">Transferase</keyword>
<dbReference type="OrthoDB" id="18042at2759"/>
<feature type="compositionally biased region" description="Polar residues" evidence="16">
    <location>
        <begin position="809"/>
        <end position="828"/>
    </location>
</feature>
<dbReference type="Gene3D" id="3.40.50.1240">
    <property type="entry name" value="Phosphoglycerate mutase-like"/>
    <property type="match status" value="1"/>
</dbReference>
<evidence type="ECO:0000259" key="17">
    <source>
        <dbReference type="PROSITE" id="PS50975"/>
    </source>
</evidence>
<comment type="subcellular location">
    <subcellularLocation>
        <location evidence="1 15">Cytoplasm</location>
        <location evidence="1 15">Cytoskeleton</location>
    </subcellularLocation>
</comment>
<evidence type="ECO:0000256" key="12">
    <source>
        <dbReference type="ARBA" id="ARBA00034629"/>
    </source>
</evidence>
<dbReference type="GO" id="GO:0005524">
    <property type="term" value="F:ATP binding"/>
    <property type="evidence" value="ECO:0007669"/>
    <property type="project" value="UniProtKB-UniRule"/>
</dbReference>
<dbReference type="AlphaFoldDB" id="A0A1R1PQ64"/>
<dbReference type="InterPro" id="IPR013651">
    <property type="entry name" value="ATP-grasp_RimK-type"/>
</dbReference>
<feature type="region of interest" description="Disordered" evidence="16">
    <location>
        <begin position="809"/>
        <end position="834"/>
    </location>
</feature>
<dbReference type="PANTHER" id="PTHR12750">
    <property type="entry name" value="DIPHOSPHOINOSITOL PENTAKISPHOSPHATE KINASE"/>
    <property type="match status" value="1"/>
</dbReference>
<keyword evidence="9 14" id="KW-0067">ATP-binding</keyword>
<dbReference type="GO" id="GO:0052723">
    <property type="term" value="F:inositol hexakisphosphate 1-kinase activity"/>
    <property type="evidence" value="ECO:0007669"/>
    <property type="project" value="RHEA"/>
</dbReference>
<feature type="compositionally biased region" description="Polar residues" evidence="16">
    <location>
        <begin position="778"/>
        <end position="787"/>
    </location>
</feature>
<comment type="similarity">
    <text evidence="2 15">Belongs to the histidine acid phosphatase family. VIP1 subfamily.</text>
</comment>
<sequence length="1049" mass="119207">MTKNNNKIAIVGVCAMDQKARSRAMQNILDRLMSYGRYQVIIFGDQTILNEDVSKWPKCDILLSFYSTGFPLDKAAQYVMERKPYLVNSTRLQHLLFDRRIVLEMLDTLGIDTPRRVLAQRDGGPKLYKAAQDLIYSRYGVRLGEKLQGVYSKVEIVDEDTIKVDGVEMRKPFVEKPVDAEDHNIYIYYPKDQGGGVRKLFRKVGNKSSKYYPELSEIRQDGSYIYEEFIDTNNSVDVKAYILGNDHIYAETRKSPVVDGVVRRNAEGKEVRHKTTLSEKEVEMAKKINEGFGQKVCGFDLLRDNDRSMVMDVNGWSFVKGKNEYYDSAAFTLDKWFIDAMKNSWMSKFVRGSDMAEEDEPDYESQWTLKGIFSVCRHADRTPKQKIKYNIRSQKIMEYLKNGKNEVILKKEEELSRFLEIVKSELVNGTHDSHSDNNSLRAIQDILYRKMKLVGTKIQLKSNFSKKSGELVDVQVIIKWGGECTHAGLIQAQDLAETIKKDLKLLNPKLLDNIKLYKSSERRVAATVDVFHKVVCPQVVRIEQDPDAENYIRTCPEMLDDSSDAKPEMEIAKTHLRNYFNYRGPILTNPYATPDIDFMKTLKENNITFNSGLGENGCNNPREFIKSIGYLLNKLVGIMNRNFTLLSPEKIKEIQPEWCCYETPELFRERWIKMLEDFRFETMEDVIFEPTKIGELHDSLKYDALHNYRFLEKIFCPIDSYIESTSLSELSSSSYKNSGGSGSCGGGGGEEWGWWREGGEERKKQGEKEIGGGGTAQLDGTQPKNGTVLHTNAVSKRTEMRRSISTGPVITHQSTRNARSMTKKTTVGSEEAKATDAGNTSINVTSNIYTDKMPDFGIIGGANSNGSEFEDELDHSNLSNSTAALMRNNGKRGSISLLLSSLNMDAEANKNKNENGCSNEDERKKQHIALEDTIKEGAGNKSSASINSNENYPQMYQNDLRDLYFKTKILYNFVTPREFGISGHQKHVIGIKGSRLLLEKIVKNLEIFLYKGEPFVYAIESCVRGKVDNELLDPSKPNKRAGLPNAFDV</sequence>
<evidence type="ECO:0000256" key="11">
    <source>
        <dbReference type="ARBA" id="ARBA00033696"/>
    </source>
</evidence>
<feature type="compositionally biased region" description="Gly residues" evidence="16">
    <location>
        <begin position="739"/>
        <end position="751"/>
    </location>
</feature>
<evidence type="ECO:0000256" key="9">
    <source>
        <dbReference type="ARBA" id="ARBA00022840"/>
    </source>
</evidence>
<dbReference type="InterPro" id="IPR037446">
    <property type="entry name" value="His_Pase_VIP1"/>
</dbReference>
<evidence type="ECO:0000256" key="15">
    <source>
        <dbReference type="RuleBase" id="RU365032"/>
    </source>
</evidence>
<comment type="catalytic activity">
    <reaction evidence="12">
        <text>1D-myo-inositol hexakisphosphate + ATP = 1-diphospho-1D-myo-inositol 2,3,4,5,6-pentakisphosphate + ADP</text>
        <dbReference type="Rhea" id="RHEA:37459"/>
        <dbReference type="ChEBI" id="CHEBI:30616"/>
        <dbReference type="ChEBI" id="CHEBI:58130"/>
        <dbReference type="ChEBI" id="CHEBI:74946"/>
        <dbReference type="ChEBI" id="CHEBI:456216"/>
        <dbReference type="EC" id="2.7.4.24"/>
    </reaction>
    <physiologicalReaction direction="left-to-right" evidence="12">
        <dbReference type="Rhea" id="RHEA:37460"/>
    </physiologicalReaction>
</comment>
<dbReference type="Gene3D" id="3.40.50.11950">
    <property type="match status" value="1"/>
</dbReference>
<evidence type="ECO:0000256" key="2">
    <source>
        <dbReference type="ARBA" id="ARBA00005609"/>
    </source>
</evidence>
<keyword evidence="7 14" id="KW-0547">Nucleotide-binding</keyword>
<evidence type="ECO:0000256" key="10">
    <source>
        <dbReference type="ARBA" id="ARBA00023212"/>
    </source>
</evidence>
<evidence type="ECO:0000256" key="5">
    <source>
        <dbReference type="ARBA" id="ARBA00022553"/>
    </source>
</evidence>
<dbReference type="FunFam" id="3.30.470.20:FF:000036">
    <property type="entry name" value="Inositol hexakisphosphate and diphosphoinositol-pentakisphosphate kinase"/>
    <property type="match status" value="1"/>
</dbReference>
<evidence type="ECO:0000256" key="6">
    <source>
        <dbReference type="ARBA" id="ARBA00022679"/>
    </source>
</evidence>
<name>A0A1R1PQ64_ZANCU</name>
<dbReference type="GO" id="GO:0006020">
    <property type="term" value="P:inositol metabolic process"/>
    <property type="evidence" value="ECO:0007669"/>
    <property type="project" value="TreeGrafter"/>
</dbReference>
<dbReference type="PANTHER" id="PTHR12750:SF9">
    <property type="entry name" value="INOSITOL HEXAKISPHOSPHATE AND DIPHOSPHOINOSITOL-PENTAKISPHOSPHATE KINASE"/>
    <property type="match status" value="1"/>
</dbReference>
<evidence type="ECO:0000256" key="4">
    <source>
        <dbReference type="ARBA" id="ARBA00022490"/>
    </source>
</evidence>
<dbReference type="Pfam" id="PF08443">
    <property type="entry name" value="RimK"/>
    <property type="match status" value="1"/>
</dbReference>
<dbReference type="InterPro" id="IPR000560">
    <property type="entry name" value="His_Pase_clade-2"/>
</dbReference>
<dbReference type="InterPro" id="IPR029033">
    <property type="entry name" value="His_PPase_superfam"/>
</dbReference>
<keyword evidence="8 15" id="KW-0418">Kinase</keyword>
<evidence type="ECO:0000256" key="7">
    <source>
        <dbReference type="ARBA" id="ARBA00022741"/>
    </source>
</evidence>
<feature type="compositionally biased region" description="Basic and acidic residues" evidence="16">
    <location>
        <begin position="753"/>
        <end position="770"/>
    </location>
</feature>
<keyword evidence="4 15" id="KW-0963">Cytoplasm</keyword>
<evidence type="ECO:0000256" key="14">
    <source>
        <dbReference type="PROSITE-ProRule" id="PRU00409"/>
    </source>
</evidence>
<dbReference type="Gene3D" id="3.30.470.20">
    <property type="entry name" value="ATP-grasp fold, B domain"/>
    <property type="match status" value="1"/>
</dbReference>
<dbReference type="Pfam" id="PF18086">
    <property type="entry name" value="PPIP5K2_N"/>
    <property type="match status" value="1"/>
</dbReference>
<dbReference type="Pfam" id="PF00328">
    <property type="entry name" value="His_Phos_2"/>
    <property type="match status" value="1"/>
</dbReference>
<dbReference type="GO" id="GO:0033857">
    <property type="term" value="F:5-diphosphoinositol pentakisphosphate 1-kinase activity"/>
    <property type="evidence" value="ECO:0007669"/>
    <property type="project" value="TreeGrafter"/>
</dbReference>
<dbReference type="InterPro" id="IPR011761">
    <property type="entry name" value="ATP-grasp"/>
</dbReference>
<dbReference type="SUPFAM" id="SSF56059">
    <property type="entry name" value="Glutathione synthetase ATP-binding domain-like"/>
    <property type="match status" value="1"/>
</dbReference>
<proteinExistence type="inferred from homology"/>
<dbReference type="GO" id="GO:0032958">
    <property type="term" value="P:inositol phosphate biosynthetic process"/>
    <property type="evidence" value="ECO:0007669"/>
    <property type="project" value="TreeGrafter"/>
</dbReference>
<evidence type="ECO:0000256" key="16">
    <source>
        <dbReference type="SAM" id="MobiDB-lite"/>
    </source>
</evidence>
<dbReference type="InterPro" id="IPR040557">
    <property type="entry name" value="VIP1_N"/>
</dbReference>
<keyword evidence="19" id="KW-1185">Reference proteome</keyword>
<comment type="function">
    <text evidence="15">Bifunctional inositol kinase that acts in concert with the IP6K kinases to synthesize the diphosphate group-containing inositol pyrophosphates diphosphoinositol pentakisphosphate, PP-InsP5, and bis-diphosphoinositol tetrakisphosphate, (PP)2-InsP4. PP-InsP5 and (PP)2-InsP4, also respectively called InsP7 and InsP8, may regulate a variety of cellular processes, including apoptosis, vesicle trafficking, cytoskeletal dynamics, and exocytosis. Phosphorylates inositol hexakisphosphate (InsP6).</text>
</comment>
<feature type="domain" description="ATP-grasp" evidence="17">
    <location>
        <begin position="133"/>
        <end position="342"/>
    </location>
</feature>